<proteinExistence type="predicted"/>
<sequence>MGRLAGERSFVAVWVEVGAVFAVFCVVAGGVVSAFGSLGARAHDAAAVSTLADARTALVGYSVEHGGFPEGREEDLARLRATQPSVRWHASGGIRTPLDGAEAVGLVAYERPSGEPEGVVFGTRSGSGKCFYAAYTGVGREARHGTTATCKDPAAEYTETGGFREGSW</sequence>
<keyword evidence="1" id="KW-0812">Transmembrane</keyword>
<dbReference type="AlphaFoldDB" id="A0A023X104"/>
<name>A0A023X104_RUBRA</name>
<dbReference type="EMBL" id="JAWXXX010000001">
    <property type="protein sequence ID" value="MDX5893547.1"/>
    <property type="molecule type" value="Genomic_DNA"/>
</dbReference>
<dbReference type="KEGG" id="rrd:RradSPS_0854"/>
<reference evidence="3" key="2">
    <citation type="submission" date="2023-11" db="EMBL/GenBank/DDBJ databases">
        <title>MicrobeMod: A computational toolkit for identifying prokaryotic methylation and restriction-modification with nanopore sequencing.</title>
        <authorList>
            <person name="Crits-Christoph A."/>
            <person name="Kang S.C."/>
            <person name="Lee H."/>
            <person name="Ostrov N."/>
        </authorList>
    </citation>
    <scope>NUCLEOTIDE SEQUENCE</scope>
    <source>
        <strain evidence="3">ATCC 51242</strain>
    </source>
</reference>
<reference evidence="2 4" key="1">
    <citation type="submission" date="2014-03" db="EMBL/GenBank/DDBJ databases">
        <title>Complete genome sequence of the Radio-Resistant Rubrobacter radiotolerans RSPS-4.</title>
        <authorList>
            <person name="Egas C.C."/>
            <person name="Barroso C.C."/>
            <person name="Froufe H.J.C."/>
            <person name="Pacheco J.J."/>
            <person name="Albuquerque L.L."/>
            <person name="da Costa M.M.S."/>
        </authorList>
    </citation>
    <scope>NUCLEOTIDE SEQUENCE [LARGE SCALE GENOMIC DNA]</scope>
    <source>
        <strain evidence="2 4">RSPS-4</strain>
    </source>
</reference>
<dbReference type="Proteomes" id="UP000025229">
    <property type="component" value="Chromosome"/>
</dbReference>
<gene>
    <name evidence="2" type="ORF">RradSPS_0854</name>
    <name evidence="3" type="ORF">SIL72_05830</name>
</gene>
<accession>A0A023X104</accession>
<organism evidence="2 4">
    <name type="scientific">Rubrobacter radiotolerans</name>
    <name type="common">Arthrobacter radiotolerans</name>
    <dbReference type="NCBI Taxonomy" id="42256"/>
    <lineage>
        <taxon>Bacteria</taxon>
        <taxon>Bacillati</taxon>
        <taxon>Actinomycetota</taxon>
        <taxon>Rubrobacteria</taxon>
        <taxon>Rubrobacterales</taxon>
        <taxon>Rubrobacteraceae</taxon>
        <taxon>Rubrobacter</taxon>
    </lineage>
</organism>
<dbReference type="EMBL" id="CP007514">
    <property type="protein sequence ID" value="AHY46137.1"/>
    <property type="molecule type" value="Genomic_DNA"/>
</dbReference>
<evidence type="ECO:0000313" key="2">
    <source>
        <dbReference type="EMBL" id="AHY46137.1"/>
    </source>
</evidence>
<evidence type="ECO:0000313" key="3">
    <source>
        <dbReference type="EMBL" id="MDX5893547.1"/>
    </source>
</evidence>
<dbReference type="Proteomes" id="UP001281130">
    <property type="component" value="Unassembled WGS sequence"/>
</dbReference>
<keyword evidence="4" id="KW-1185">Reference proteome</keyword>
<keyword evidence="1" id="KW-1133">Transmembrane helix</keyword>
<evidence type="ECO:0000256" key="1">
    <source>
        <dbReference type="SAM" id="Phobius"/>
    </source>
</evidence>
<dbReference type="HOGENOM" id="CLU_1585288_0_0_11"/>
<protein>
    <submittedName>
        <fullName evidence="2">Uncharacterized protein</fullName>
    </submittedName>
</protein>
<dbReference type="RefSeq" id="WP_038680935.1">
    <property type="nucleotide sequence ID" value="NZ_CP007514.1"/>
</dbReference>
<feature type="transmembrane region" description="Helical" evidence="1">
    <location>
        <begin position="12"/>
        <end position="35"/>
    </location>
</feature>
<keyword evidence="1" id="KW-0472">Membrane</keyword>
<evidence type="ECO:0000313" key="4">
    <source>
        <dbReference type="Proteomes" id="UP000025229"/>
    </source>
</evidence>
<dbReference type="STRING" id="42256.RradSPS_0854"/>